<sequence>VGASSWRRTKGQDNKVQSGSPRQKDTVHDNDFEPYLSGQLRQSKKKNSLKKYRVSLEAIWEHCIEAQID</sequence>
<reference evidence="2" key="3">
    <citation type="submission" date="2025-09" db="UniProtKB">
        <authorList>
            <consortium name="Ensembl"/>
        </authorList>
    </citation>
    <scope>IDENTIFICATION</scope>
</reference>
<dbReference type="InParanoid" id="A0A5F8GHM1"/>
<reference evidence="2 3" key="1">
    <citation type="journal article" date="2007" name="Nature">
        <title>Genome of the marsupial Monodelphis domestica reveals innovation in non-coding sequences.</title>
        <authorList>
            <person name="Mikkelsen T.S."/>
            <person name="Wakefield M.J."/>
            <person name="Aken B."/>
            <person name="Amemiya C.T."/>
            <person name="Chang J.L."/>
            <person name="Duke S."/>
            <person name="Garber M."/>
            <person name="Gentles A.J."/>
            <person name="Goodstadt L."/>
            <person name="Heger A."/>
            <person name="Jurka J."/>
            <person name="Kamal M."/>
            <person name="Mauceli E."/>
            <person name="Searle S.M."/>
            <person name="Sharpe T."/>
            <person name="Baker M.L."/>
            <person name="Batzer M.A."/>
            <person name="Benos P.V."/>
            <person name="Belov K."/>
            <person name="Clamp M."/>
            <person name="Cook A."/>
            <person name="Cuff J."/>
            <person name="Das R."/>
            <person name="Davidow L."/>
            <person name="Deakin J.E."/>
            <person name="Fazzari M.J."/>
            <person name="Glass J.L."/>
            <person name="Grabherr M."/>
            <person name="Greally J.M."/>
            <person name="Gu W."/>
            <person name="Hore T.A."/>
            <person name="Huttley G.A."/>
            <person name="Kleber M."/>
            <person name="Jirtle R.L."/>
            <person name="Koina E."/>
            <person name="Lee J.T."/>
            <person name="Mahony S."/>
            <person name="Marra M.A."/>
            <person name="Miller R.D."/>
            <person name="Nicholls R.D."/>
            <person name="Oda M."/>
            <person name="Papenfuss A.T."/>
            <person name="Parra Z.E."/>
            <person name="Pollock D.D."/>
            <person name="Ray D.A."/>
            <person name="Schein J.E."/>
            <person name="Speed T.P."/>
            <person name="Thompson K."/>
            <person name="VandeBerg J.L."/>
            <person name="Wade C.M."/>
            <person name="Walker J.A."/>
            <person name="Waters P.D."/>
            <person name="Webber C."/>
            <person name="Weidman J.R."/>
            <person name="Xie X."/>
            <person name="Zody M.C."/>
            <person name="Baldwin J."/>
            <person name="Abdouelleil A."/>
            <person name="Abdulkadir J."/>
            <person name="Abebe A."/>
            <person name="Abera B."/>
            <person name="Abreu J."/>
            <person name="Acer S.C."/>
            <person name="Aftuck L."/>
            <person name="Alexander A."/>
            <person name="An P."/>
            <person name="Anderson E."/>
            <person name="Anderson S."/>
            <person name="Arachi H."/>
            <person name="Azer M."/>
            <person name="Bachantsang P."/>
            <person name="Barry A."/>
            <person name="Bayul T."/>
            <person name="Berlin A."/>
            <person name="Bessette D."/>
            <person name="Bloom T."/>
            <person name="Bloom T."/>
            <person name="Boguslavskiy L."/>
            <person name="Bonnet C."/>
            <person name="Boukhgalter B."/>
            <person name="Bourzgui I."/>
            <person name="Brown A."/>
            <person name="Cahill P."/>
            <person name="Channer S."/>
            <person name="Cheshatsang Y."/>
            <person name="Chuda L."/>
            <person name="Citroen M."/>
            <person name="Collymore A."/>
            <person name="Cooke P."/>
            <person name="Costello M."/>
            <person name="D'Aco K."/>
            <person name="Daza R."/>
            <person name="De Haan G."/>
            <person name="DeGray S."/>
            <person name="DeMaso C."/>
            <person name="Dhargay N."/>
            <person name="Dooley K."/>
            <person name="Dooley E."/>
            <person name="Doricent M."/>
            <person name="Dorje P."/>
            <person name="Dorjee K."/>
            <person name="Dupes A."/>
            <person name="Elong R."/>
            <person name="Falk J."/>
            <person name="Farina A."/>
            <person name="Faro S."/>
            <person name="Ferguson D."/>
            <person name="Fisher S."/>
            <person name="Foley C.D."/>
            <person name="Franke A."/>
            <person name="Friedrich D."/>
            <person name="Gadbois L."/>
            <person name="Gearin G."/>
            <person name="Gearin C.R."/>
            <person name="Giannoukos G."/>
            <person name="Goode T."/>
            <person name="Graham J."/>
            <person name="Grandbois E."/>
            <person name="Grewal S."/>
            <person name="Gyaltsen K."/>
            <person name="Hafez N."/>
            <person name="Hagos B."/>
            <person name="Hall J."/>
            <person name="Henson C."/>
            <person name="Hollinger A."/>
            <person name="Honan T."/>
            <person name="Huard M.D."/>
            <person name="Hughes L."/>
            <person name="Hurhula B."/>
            <person name="Husby M.E."/>
            <person name="Kamat A."/>
            <person name="Kanga B."/>
            <person name="Kashin S."/>
            <person name="Khazanovich D."/>
            <person name="Kisner P."/>
            <person name="Lance K."/>
            <person name="Lara M."/>
            <person name="Lee W."/>
            <person name="Lennon N."/>
            <person name="Letendre F."/>
            <person name="LeVine R."/>
            <person name="Lipovsky A."/>
            <person name="Liu X."/>
            <person name="Liu J."/>
            <person name="Liu S."/>
            <person name="Lokyitsang T."/>
            <person name="Lokyitsang Y."/>
            <person name="Lubonja R."/>
            <person name="Lui A."/>
            <person name="MacDonald P."/>
            <person name="Magnisalis V."/>
            <person name="Maru K."/>
            <person name="Matthews C."/>
            <person name="McCusker W."/>
            <person name="McDonough S."/>
            <person name="Mehta T."/>
            <person name="Meldrim J."/>
            <person name="Meneus L."/>
            <person name="Mihai O."/>
            <person name="Mihalev A."/>
            <person name="Mihova T."/>
            <person name="Mittelman R."/>
            <person name="Mlenga V."/>
            <person name="Montmayeur A."/>
            <person name="Mulrain L."/>
            <person name="Navidi A."/>
            <person name="Naylor J."/>
            <person name="Negash T."/>
            <person name="Nguyen T."/>
            <person name="Nguyen N."/>
            <person name="Nicol R."/>
            <person name="Norbu C."/>
            <person name="Norbu N."/>
            <person name="Novod N."/>
            <person name="O'Neill B."/>
            <person name="Osman S."/>
            <person name="Markiewicz E."/>
            <person name="Oyono O.L."/>
            <person name="Patti C."/>
            <person name="Phunkhang P."/>
            <person name="Pierre F."/>
            <person name="Priest M."/>
            <person name="Raghuraman S."/>
            <person name="Rege F."/>
            <person name="Reyes R."/>
            <person name="Rise C."/>
            <person name="Rogov P."/>
            <person name="Ross K."/>
            <person name="Ryan E."/>
            <person name="Settipalli S."/>
            <person name="Shea T."/>
            <person name="Sherpa N."/>
            <person name="Shi L."/>
            <person name="Shih D."/>
            <person name="Sparrow T."/>
            <person name="Spaulding J."/>
            <person name="Stalker J."/>
            <person name="Stange-Thomann N."/>
            <person name="Stavropoulos S."/>
            <person name="Stone C."/>
            <person name="Strader C."/>
            <person name="Tesfaye S."/>
            <person name="Thomson T."/>
            <person name="Thoulutsang Y."/>
            <person name="Thoulutsang D."/>
            <person name="Topham K."/>
            <person name="Topping I."/>
            <person name="Tsamla T."/>
            <person name="Vassiliev H."/>
            <person name="Vo A."/>
            <person name="Wangchuk T."/>
            <person name="Wangdi T."/>
            <person name="Weiand M."/>
            <person name="Wilkinson J."/>
            <person name="Wilson A."/>
            <person name="Yadav S."/>
            <person name="Young G."/>
            <person name="Yu Q."/>
            <person name="Zembek L."/>
            <person name="Zhong D."/>
            <person name="Zimmer A."/>
            <person name="Zwirko Z."/>
            <person name="Jaffe D.B."/>
            <person name="Alvarez P."/>
            <person name="Brockman W."/>
            <person name="Butler J."/>
            <person name="Chin C."/>
            <person name="Gnerre S."/>
            <person name="MacCallum I."/>
            <person name="Graves J.A."/>
            <person name="Ponting C.P."/>
            <person name="Breen M."/>
            <person name="Samollow P.B."/>
            <person name="Lander E.S."/>
            <person name="Lindblad-Toh K."/>
        </authorList>
    </citation>
    <scope>NUCLEOTIDE SEQUENCE [LARGE SCALE GENOMIC DNA]</scope>
</reference>
<reference evidence="2" key="2">
    <citation type="submission" date="2025-08" db="UniProtKB">
        <authorList>
            <consortium name="Ensembl"/>
        </authorList>
    </citation>
    <scope>IDENTIFICATION</scope>
</reference>
<evidence type="ECO:0000313" key="2">
    <source>
        <dbReference type="Ensembl" id="ENSMODP00000046972.1"/>
    </source>
</evidence>
<evidence type="ECO:0000256" key="1">
    <source>
        <dbReference type="SAM" id="MobiDB-lite"/>
    </source>
</evidence>
<dbReference type="Ensembl" id="ENSMODT00000071066.1">
    <property type="protein sequence ID" value="ENSMODP00000046972.1"/>
    <property type="gene ID" value="ENSMODG00000041368.1"/>
</dbReference>
<keyword evidence="3" id="KW-1185">Reference proteome</keyword>
<feature type="compositionally biased region" description="Basic and acidic residues" evidence="1">
    <location>
        <begin position="22"/>
        <end position="31"/>
    </location>
</feature>
<proteinExistence type="predicted"/>
<dbReference type="Bgee" id="ENSMODG00000041368">
    <property type="expression patterns" value="Expressed in endometrium and 8 other cell types or tissues"/>
</dbReference>
<organism evidence="2 3">
    <name type="scientific">Monodelphis domestica</name>
    <name type="common">Gray short-tailed opossum</name>
    <dbReference type="NCBI Taxonomy" id="13616"/>
    <lineage>
        <taxon>Eukaryota</taxon>
        <taxon>Metazoa</taxon>
        <taxon>Chordata</taxon>
        <taxon>Craniata</taxon>
        <taxon>Vertebrata</taxon>
        <taxon>Euteleostomi</taxon>
        <taxon>Mammalia</taxon>
        <taxon>Metatheria</taxon>
        <taxon>Didelphimorphia</taxon>
        <taxon>Didelphidae</taxon>
        <taxon>Monodelphis</taxon>
    </lineage>
</organism>
<evidence type="ECO:0000313" key="3">
    <source>
        <dbReference type="Proteomes" id="UP000002280"/>
    </source>
</evidence>
<dbReference type="AlphaFoldDB" id="A0A5F8GHM1"/>
<feature type="region of interest" description="Disordered" evidence="1">
    <location>
        <begin position="1"/>
        <end position="48"/>
    </location>
</feature>
<protein>
    <submittedName>
        <fullName evidence="2">Uncharacterized protein</fullName>
    </submittedName>
</protein>
<accession>A0A5F8GHM1</accession>
<dbReference type="Proteomes" id="UP000002280">
    <property type="component" value="Chromosome 3"/>
</dbReference>
<name>A0A5F8GHM1_MONDO</name>
<dbReference type="GeneTree" id="ENSGT00940000180601"/>